<proteinExistence type="predicted"/>
<dbReference type="AlphaFoldDB" id="A0AAV7G9U5"/>
<evidence type="ECO:0000313" key="1">
    <source>
        <dbReference type="EMBL" id="KAH0453191.1"/>
    </source>
</evidence>
<dbReference type="Proteomes" id="UP000775213">
    <property type="component" value="Unassembled WGS sequence"/>
</dbReference>
<organism evidence="1 2">
    <name type="scientific">Dendrobium chrysotoxum</name>
    <name type="common">Orchid</name>
    <dbReference type="NCBI Taxonomy" id="161865"/>
    <lineage>
        <taxon>Eukaryota</taxon>
        <taxon>Viridiplantae</taxon>
        <taxon>Streptophyta</taxon>
        <taxon>Embryophyta</taxon>
        <taxon>Tracheophyta</taxon>
        <taxon>Spermatophyta</taxon>
        <taxon>Magnoliopsida</taxon>
        <taxon>Liliopsida</taxon>
        <taxon>Asparagales</taxon>
        <taxon>Orchidaceae</taxon>
        <taxon>Epidendroideae</taxon>
        <taxon>Malaxideae</taxon>
        <taxon>Dendrobiinae</taxon>
        <taxon>Dendrobium</taxon>
    </lineage>
</organism>
<evidence type="ECO:0000313" key="2">
    <source>
        <dbReference type="Proteomes" id="UP000775213"/>
    </source>
</evidence>
<protein>
    <submittedName>
        <fullName evidence="1">Uncharacterized protein</fullName>
    </submittedName>
</protein>
<name>A0AAV7G9U5_DENCH</name>
<reference evidence="1 2" key="1">
    <citation type="journal article" date="2021" name="Hortic Res">
        <title>Chromosome-scale assembly of the Dendrobium chrysotoxum genome enhances the understanding of orchid evolution.</title>
        <authorList>
            <person name="Zhang Y."/>
            <person name="Zhang G.Q."/>
            <person name="Zhang D."/>
            <person name="Liu X.D."/>
            <person name="Xu X.Y."/>
            <person name="Sun W.H."/>
            <person name="Yu X."/>
            <person name="Zhu X."/>
            <person name="Wang Z.W."/>
            <person name="Zhao X."/>
            <person name="Zhong W.Y."/>
            <person name="Chen H."/>
            <person name="Yin W.L."/>
            <person name="Huang T."/>
            <person name="Niu S.C."/>
            <person name="Liu Z.J."/>
        </authorList>
    </citation>
    <scope>NUCLEOTIDE SEQUENCE [LARGE SCALE GENOMIC DNA]</scope>
    <source>
        <strain evidence="1">Lindl</strain>
    </source>
</reference>
<dbReference type="EMBL" id="JAGFBR010000016">
    <property type="protein sequence ID" value="KAH0453191.1"/>
    <property type="molecule type" value="Genomic_DNA"/>
</dbReference>
<comment type="caution">
    <text evidence="1">The sequence shown here is derived from an EMBL/GenBank/DDBJ whole genome shotgun (WGS) entry which is preliminary data.</text>
</comment>
<gene>
    <name evidence="1" type="ORF">IEQ34_017515</name>
</gene>
<accession>A0AAV7G9U5</accession>
<keyword evidence="2" id="KW-1185">Reference proteome</keyword>
<sequence>MITNDGFDNDFINLTLQGNGDNLETGLMDRSLVLVCESTHSDVPLDSTIHMASSALPVVGFVYENNVGVIDEMVGKDVLDPVVNNFHSHGASPLLNMPCFDQGDCEDINNMVANNFSLMPACDH</sequence>